<organism evidence="1 2">
    <name type="scientific">Desulfonema magnum</name>
    <dbReference type="NCBI Taxonomy" id="45655"/>
    <lineage>
        <taxon>Bacteria</taxon>
        <taxon>Pseudomonadati</taxon>
        <taxon>Thermodesulfobacteriota</taxon>
        <taxon>Desulfobacteria</taxon>
        <taxon>Desulfobacterales</taxon>
        <taxon>Desulfococcaceae</taxon>
        <taxon>Desulfonema</taxon>
    </lineage>
</organism>
<dbReference type="Proteomes" id="UP000663722">
    <property type="component" value="Chromosome"/>
</dbReference>
<dbReference type="AlphaFoldDB" id="A0A975BJL1"/>
<gene>
    <name evidence="1" type="ORF">dnm_025190</name>
</gene>
<proteinExistence type="predicted"/>
<keyword evidence="2" id="KW-1185">Reference proteome</keyword>
<accession>A0A975BJL1</accession>
<protein>
    <submittedName>
        <fullName evidence="1">Uncharacterized protein</fullName>
    </submittedName>
</protein>
<dbReference type="EMBL" id="CP061800">
    <property type="protein sequence ID" value="QTA86496.1"/>
    <property type="molecule type" value="Genomic_DNA"/>
</dbReference>
<sequence length="41" mass="4562">MEPLGGIFAFRQCAKIPPSGSISALLLRPLISDHKFFNIYL</sequence>
<reference evidence="1" key="1">
    <citation type="journal article" date="2021" name="Microb. Physiol.">
        <title>Proteogenomic Insights into the Physiology of Marine, Sulfate-Reducing, Filamentous Desulfonema limicola and Desulfonema magnum.</title>
        <authorList>
            <person name="Schnaars V."/>
            <person name="Wohlbrand L."/>
            <person name="Scheve S."/>
            <person name="Hinrichs C."/>
            <person name="Reinhardt R."/>
            <person name="Rabus R."/>
        </authorList>
    </citation>
    <scope>NUCLEOTIDE SEQUENCE</scope>
    <source>
        <strain evidence="1">4be13</strain>
    </source>
</reference>
<name>A0A975BJL1_9BACT</name>
<evidence type="ECO:0000313" key="2">
    <source>
        <dbReference type="Proteomes" id="UP000663722"/>
    </source>
</evidence>
<evidence type="ECO:0000313" key="1">
    <source>
        <dbReference type="EMBL" id="QTA86496.1"/>
    </source>
</evidence>
<dbReference type="KEGG" id="dmm:dnm_025190"/>